<dbReference type="Pfam" id="PF13190">
    <property type="entry name" value="PDGLE"/>
    <property type="match status" value="1"/>
</dbReference>
<keyword evidence="2" id="KW-1003">Cell membrane</keyword>
<evidence type="ECO:0000256" key="2">
    <source>
        <dbReference type="ARBA" id="ARBA00022475"/>
    </source>
</evidence>
<sequence length="132" mass="13715">MDKKRLDDQGKPGNAASGPENAKSYVLTINRTKWAIMLTATLAVAGLLSPWASSSPDGLERVAEDHGFLDTAGAVHQWAPIPDYEVGGLPGNALKVGAAGVIGVLVMLAALWAVSRDYNRNSGSGGDTDVVN</sequence>
<feature type="transmembrane region" description="Helical" evidence="6">
    <location>
        <begin position="34"/>
        <end position="52"/>
    </location>
</feature>
<organism evidence="8 9">
    <name type="scientific">Paenibacillus oenotherae</name>
    <dbReference type="NCBI Taxonomy" id="1435645"/>
    <lineage>
        <taxon>Bacteria</taxon>
        <taxon>Bacillati</taxon>
        <taxon>Bacillota</taxon>
        <taxon>Bacilli</taxon>
        <taxon>Bacillales</taxon>
        <taxon>Paenibacillaceae</taxon>
        <taxon>Paenibacillus</taxon>
    </lineage>
</organism>
<evidence type="ECO:0000256" key="6">
    <source>
        <dbReference type="SAM" id="Phobius"/>
    </source>
</evidence>
<comment type="subcellular location">
    <subcellularLocation>
        <location evidence="1">Cell membrane</location>
    </subcellularLocation>
</comment>
<dbReference type="EMBL" id="JAHZIJ010000024">
    <property type="protein sequence ID" value="MBW7477403.1"/>
    <property type="molecule type" value="Genomic_DNA"/>
</dbReference>
<name>A0ABS7DCC9_9BACL</name>
<proteinExistence type="predicted"/>
<feature type="domain" description="PDGLE" evidence="7">
    <location>
        <begin position="32"/>
        <end position="115"/>
    </location>
</feature>
<evidence type="ECO:0000259" key="7">
    <source>
        <dbReference type="Pfam" id="PF13190"/>
    </source>
</evidence>
<dbReference type="Proteomes" id="UP000812277">
    <property type="component" value="Unassembled WGS sequence"/>
</dbReference>
<reference evidence="8 9" key="1">
    <citation type="submission" date="2021-07" db="EMBL/GenBank/DDBJ databases">
        <title>Paenibacillus radiodurans sp. nov., isolated from the southeastern edge of Tengger Desert.</title>
        <authorList>
            <person name="Zhang G."/>
        </authorList>
    </citation>
    <scope>NUCLEOTIDE SEQUENCE [LARGE SCALE GENOMIC DNA]</scope>
    <source>
        <strain evidence="8 9">DT7-4</strain>
    </source>
</reference>
<protein>
    <submittedName>
        <fullName evidence="8">PDGLE domain-containing protein</fullName>
    </submittedName>
</protein>
<gene>
    <name evidence="8" type="ORF">K0T92_22035</name>
</gene>
<evidence type="ECO:0000256" key="3">
    <source>
        <dbReference type="ARBA" id="ARBA00022692"/>
    </source>
</evidence>
<evidence type="ECO:0000256" key="1">
    <source>
        <dbReference type="ARBA" id="ARBA00004236"/>
    </source>
</evidence>
<keyword evidence="4 6" id="KW-1133">Transmembrane helix</keyword>
<dbReference type="InterPro" id="IPR025937">
    <property type="entry name" value="PDGLE_dom"/>
</dbReference>
<evidence type="ECO:0000256" key="5">
    <source>
        <dbReference type="ARBA" id="ARBA00023136"/>
    </source>
</evidence>
<evidence type="ECO:0000313" key="9">
    <source>
        <dbReference type="Proteomes" id="UP000812277"/>
    </source>
</evidence>
<comment type="caution">
    <text evidence="8">The sequence shown here is derived from an EMBL/GenBank/DDBJ whole genome shotgun (WGS) entry which is preliminary data.</text>
</comment>
<feature type="transmembrane region" description="Helical" evidence="6">
    <location>
        <begin position="93"/>
        <end position="114"/>
    </location>
</feature>
<evidence type="ECO:0000313" key="8">
    <source>
        <dbReference type="EMBL" id="MBW7477403.1"/>
    </source>
</evidence>
<keyword evidence="3 6" id="KW-0812">Transmembrane</keyword>
<keyword evidence="9" id="KW-1185">Reference proteome</keyword>
<evidence type="ECO:0000256" key="4">
    <source>
        <dbReference type="ARBA" id="ARBA00022989"/>
    </source>
</evidence>
<accession>A0ABS7DCC9</accession>
<keyword evidence="5 6" id="KW-0472">Membrane</keyword>